<evidence type="ECO:0000256" key="3">
    <source>
        <dbReference type="ARBA" id="ARBA00022692"/>
    </source>
</evidence>
<reference evidence="7 8" key="1">
    <citation type="journal article" date="2018" name="PLoS Genet.">
        <title>Population sequencing reveals clonal diversity and ancestral inbreeding in the grapevine cultivar Chardonnay.</title>
        <authorList>
            <person name="Roach M.J."/>
            <person name="Johnson D.L."/>
            <person name="Bohlmann J."/>
            <person name="van Vuuren H.J."/>
            <person name="Jones S.J."/>
            <person name="Pretorius I.S."/>
            <person name="Schmidt S.A."/>
            <person name="Borneman A.R."/>
        </authorList>
    </citation>
    <scope>NUCLEOTIDE SEQUENCE [LARGE SCALE GENOMIC DNA]</scope>
    <source>
        <strain evidence="8">cv. Chardonnay</strain>
        <tissue evidence="7">Leaf</tissue>
    </source>
</reference>
<dbReference type="EMBL" id="QGNW01000097">
    <property type="protein sequence ID" value="RVW97961.1"/>
    <property type="molecule type" value="Genomic_DNA"/>
</dbReference>
<keyword evidence="2 6" id="KW-0813">Transport</keyword>
<comment type="subcellular location">
    <subcellularLocation>
        <location evidence="1 6">Membrane</location>
        <topology evidence="1 6">Multi-pass membrane protein</topology>
    </subcellularLocation>
</comment>
<keyword evidence="5 6" id="KW-0472">Membrane</keyword>
<comment type="caution">
    <text evidence="6">Lacks conserved residue(s) required for the propagation of feature annotation.</text>
</comment>
<comment type="caution">
    <text evidence="7">The sequence shown here is derived from an EMBL/GenBank/DDBJ whole genome shotgun (WGS) entry which is preliminary data.</text>
</comment>
<proteinExistence type="inferred from homology"/>
<evidence type="ECO:0000256" key="1">
    <source>
        <dbReference type="ARBA" id="ARBA00004141"/>
    </source>
</evidence>
<evidence type="ECO:0000256" key="6">
    <source>
        <dbReference type="RuleBase" id="RU365065"/>
    </source>
</evidence>
<dbReference type="PANTHER" id="PTHR11660">
    <property type="entry name" value="SOLUTE CARRIER FAMILY 40 MEMBER"/>
    <property type="match status" value="1"/>
</dbReference>
<keyword evidence="4 6" id="KW-1133">Transmembrane helix</keyword>
<feature type="transmembrane region" description="Helical" evidence="6">
    <location>
        <begin position="327"/>
        <end position="346"/>
    </location>
</feature>
<dbReference type="InterPro" id="IPR009716">
    <property type="entry name" value="Ferroportin-1"/>
</dbReference>
<keyword evidence="3 6" id="KW-0812">Transmembrane</keyword>
<dbReference type="AlphaFoldDB" id="A0A438IMQ4"/>
<evidence type="ECO:0000256" key="2">
    <source>
        <dbReference type="ARBA" id="ARBA00022448"/>
    </source>
</evidence>
<dbReference type="PANTHER" id="PTHR11660:SF53">
    <property type="entry name" value="SOLUTE CARRIER FAMILY 40 MEMBER 3, CHLOROPLASTIC"/>
    <property type="match status" value="1"/>
</dbReference>
<dbReference type="GO" id="GO:0016020">
    <property type="term" value="C:membrane"/>
    <property type="evidence" value="ECO:0007669"/>
    <property type="project" value="UniProtKB-SubCell"/>
</dbReference>
<dbReference type="GO" id="GO:0005381">
    <property type="term" value="F:iron ion transmembrane transporter activity"/>
    <property type="evidence" value="ECO:0007669"/>
    <property type="project" value="UniProtKB-UniRule"/>
</dbReference>
<dbReference type="CDD" id="cd17480">
    <property type="entry name" value="MFS_SLC40A1_like"/>
    <property type="match status" value="1"/>
</dbReference>
<dbReference type="Proteomes" id="UP000288805">
    <property type="component" value="Unassembled WGS sequence"/>
</dbReference>
<dbReference type="Pfam" id="PF06963">
    <property type="entry name" value="FPN1"/>
    <property type="match status" value="2"/>
</dbReference>
<organism evidence="7 8">
    <name type="scientific">Vitis vinifera</name>
    <name type="common">Grape</name>
    <dbReference type="NCBI Taxonomy" id="29760"/>
    <lineage>
        <taxon>Eukaryota</taxon>
        <taxon>Viridiplantae</taxon>
        <taxon>Streptophyta</taxon>
        <taxon>Embryophyta</taxon>
        <taxon>Tracheophyta</taxon>
        <taxon>Spermatophyta</taxon>
        <taxon>Magnoliopsida</taxon>
        <taxon>eudicotyledons</taxon>
        <taxon>Gunneridae</taxon>
        <taxon>Pentapetalae</taxon>
        <taxon>rosids</taxon>
        <taxon>Vitales</taxon>
        <taxon>Vitaceae</taxon>
        <taxon>Viteae</taxon>
        <taxon>Vitis</taxon>
    </lineage>
</organism>
<gene>
    <name evidence="7" type="primary">IREG3_0</name>
    <name evidence="7" type="ORF">CK203_021285</name>
</gene>
<feature type="transmembrane region" description="Helical" evidence="6">
    <location>
        <begin position="469"/>
        <end position="489"/>
    </location>
</feature>
<feature type="transmembrane region" description="Helical" evidence="6">
    <location>
        <begin position="533"/>
        <end position="558"/>
    </location>
</feature>
<evidence type="ECO:0000256" key="4">
    <source>
        <dbReference type="ARBA" id="ARBA00022989"/>
    </source>
</evidence>
<feature type="transmembrane region" description="Helical" evidence="6">
    <location>
        <begin position="564"/>
        <end position="587"/>
    </location>
</feature>
<accession>A0A438IMQ4</accession>
<name>A0A438IMQ4_VITVI</name>
<evidence type="ECO:0000313" key="7">
    <source>
        <dbReference type="EMBL" id="RVW97961.1"/>
    </source>
</evidence>
<evidence type="ECO:0000256" key="5">
    <source>
        <dbReference type="ARBA" id="ARBA00023136"/>
    </source>
</evidence>
<protein>
    <recommendedName>
        <fullName evidence="6">Solute carrier family 40 member</fullName>
    </recommendedName>
</protein>
<comment type="similarity">
    <text evidence="6">Belongs to the ferroportin (FP) (TC 2.A.100) family. SLC40A subfamily.</text>
</comment>
<comment type="function">
    <text evidence="6">May be involved in iron transport and iron homeostasis.</text>
</comment>
<feature type="transmembrane region" description="Helical" evidence="6">
    <location>
        <begin position="390"/>
        <end position="410"/>
    </location>
</feature>
<feature type="transmembrane region" description="Helical" evidence="6">
    <location>
        <begin position="437"/>
        <end position="457"/>
    </location>
</feature>
<feature type="transmembrane region" description="Helical" evidence="6">
    <location>
        <begin position="495"/>
        <end position="512"/>
    </location>
</feature>
<keyword evidence="6" id="KW-0406">Ion transport</keyword>
<evidence type="ECO:0000313" key="8">
    <source>
        <dbReference type="Proteomes" id="UP000288805"/>
    </source>
</evidence>
<sequence length="600" mass="64786">MGGLIMSQTLLSIPLRQPPSSSLRHRFSSCRWLNRGSAPLRSAFASTVRHVVVYKIILIRTSSEDLLNGFNSRCSITNTEVQFDQTATAEGVQEDLPDVASNCPVPIIHLKSDILETEPFNLLTEGTYVDSLLTALPVLSEEEQTALAATPAHPAGLYALYASSFAGGLVEQLWNFAWPAAIALLHPSLQPLAVVVGGPLVGQLMDYFPRVPAYNCLNLVQATAHLLSVAMIIRAHTVPSTLASSVLLRPWFFVLVLAGSVERLSGLALGVTVERDWIVLLAGPNRPIALAEANAVLNRIDLVCEIAGASLFGILLSKYDIMTCLKFTAGLMTWTVPVVLVLTWLTNKLSSGVLNRTKSHDAEVTVKIGVGAIKHGWMEYLQQPVLPASLAYVLLYFNVLMPGGLMTAFLTQRAVNSAHVKRLETITFYGPLRSKSIYRWGFSGLCAFMGVAATFISANLVRRLGMLKAGAAGLIFQAFLLTIAVAVYWSGSLSQQTPLLFFLSLIVLSRLGHMSYDVVGTQILQTGIPSSKANLIGTTEASVASLAEFVMLGVAIIANDVSHFGFLAMLSLFSAVGAAWMFCHWLAIAVTPEPRLSDTD</sequence>